<protein>
    <submittedName>
        <fullName evidence="2">Uncharacterized protein</fullName>
    </submittedName>
</protein>
<dbReference type="EMBL" id="JAGIOB010000001">
    <property type="protein sequence ID" value="MBP2416647.1"/>
    <property type="molecule type" value="Genomic_DNA"/>
</dbReference>
<organism evidence="2 3">
    <name type="scientific">Microlunatus capsulatus</name>
    <dbReference type="NCBI Taxonomy" id="99117"/>
    <lineage>
        <taxon>Bacteria</taxon>
        <taxon>Bacillati</taxon>
        <taxon>Actinomycetota</taxon>
        <taxon>Actinomycetes</taxon>
        <taxon>Propionibacteriales</taxon>
        <taxon>Propionibacteriaceae</taxon>
        <taxon>Microlunatus</taxon>
    </lineage>
</organism>
<comment type="caution">
    <text evidence="2">The sequence shown here is derived from an EMBL/GenBank/DDBJ whole genome shotgun (WGS) entry which is preliminary data.</text>
</comment>
<dbReference type="RefSeq" id="WP_210054516.1">
    <property type="nucleotide sequence ID" value="NZ_BAAAMH010000015.1"/>
</dbReference>
<evidence type="ECO:0000313" key="3">
    <source>
        <dbReference type="Proteomes" id="UP000758168"/>
    </source>
</evidence>
<sequence>MAGEQQDVDGRDDPALAQAAARRSSGIAREQDADDAGHPASSGSSPAPVPEGTAAGNPVAGREVDPGAAAAAVEASSEE</sequence>
<dbReference type="Proteomes" id="UP000758168">
    <property type="component" value="Unassembled WGS sequence"/>
</dbReference>
<evidence type="ECO:0000313" key="2">
    <source>
        <dbReference type="EMBL" id="MBP2416647.1"/>
    </source>
</evidence>
<keyword evidence="3" id="KW-1185">Reference proteome</keyword>
<gene>
    <name evidence="2" type="ORF">JOF54_001569</name>
</gene>
<evidence type="ECO:0000256" key="1">
    <source>
        <dbReference type="SAM" id="MobiDB-lite"/>
    </source>
</evidence>
<reference evidence="2 3" key="1">
    <citation type="submission" date="2021-03" db="EMBL/GenBank/DDBJ databases">
        <title>Sequencing the genomes of 1000 actinobacteria strains.</title>
        <authorList>
            <person name="Klenk H.-P."/>
        </authorList>
    </citation>
    <scope>NUCLEOTIDE SEQUENCE [LARGE SCALE GENOMIC DNA]</scope>
    <source>
        <strain evidence="2 3">DSM 12936</strain>
    </source>
</reference>
<proteinExistence type="predicted"/>
<feature type="compositionally biased region" description="Low complexity" evidence="1">
    <location>
        <begin position="38"/>
        <end position="52"/>
    </location>
</feature>
<name>A0ABS4Z6G6_9ACTN</name>
<accession>A0ABS4Z6G6</accession>
<feature type="compositionally biased region" description="Low complexity" evidence="1">
    <location>
        <begin position="68"/>
        <end position="79"/>
    </location>
</feature>
<feature type="region of interest" description="Disordered" evidence="1">
    <location>
        <begin position="1"/>
        <end position="79"/>
    </location>
</feature>